<gene>
    <name evidence="1" type="ORF">MtrDRAFT_AC150891g12v2</name>
</gene>
<reference evidence="1" key="2">
    <citation type="submission" date="2007-03" db="EMBL/GenBank/DDBJ databases">
        <authorList>
            <consortium name="The International Medicago Genome Annotation Group"/>
        </authorList>
    </citation>
    <scope>NUCLEOTIDE SEQUENCE</scope>
</reference>
<protein>
    <submittedName>
        <fullName evidence="1">Uncharacterized protein</fullName>
    </submittedName>
</protein>
<dbReference type="EMBL" id="AC150891">
    <property type="protein sequence ID" value="ABD33059.1"/>
    <property type="molecule type" value="Genomic_DNA"/>
</dbReference>
<proteinExistence type="predicted"/>
<dbReference type="AlphaFoldDB" id="Q2HSW4"/>
<accession>Q2HSW4</accession>
<reference evidence="1" key="1">
    <citation type="submission" date="2005-04" db="EMBL/GenBank/DDBJ databases">
        <authorList>
            <person name="Town C.D."/>
        </authorList>
    </citation>
    <scope>NUCLEOTIDE SEQUENCE</scope>
</reference>
<organism evidence="1">
    <name type="scientific">Medicago truncatula</name>
    <name type="common">Barrel medic</name>
    <name type="synonym">Medicago tribuloides</name>
    <dbReference type="NCBI Taxonomy" id="3880"/>
    <lineage>
        <taxon>Eukaryota</taxon>
        <taxon>Viridiplantae</taxon>
        <taxon>Streptophyta</taxon>
        <taxon>Embryophyta</taxon>
        <taxon>Tracheophyta</taxon>
        <taxon>Spermatophyta</taxon>
        <taxon>Magnoliopsida</taxon>
        <taxon>eudicotyledons</taxon>
        <taxon>Gunneridae</taxon>
        <taxon>Pentapetalae</taxon>
        <taxon>rosids</taxon>
        <taxon>fabids</taxon>
        <taxon>Fabales</taxon>
        <taxon>Fabaceae</taxon>
        <taxon>Papilionoideae</taxon>
        <taxon>50 kb inversion clade</taxon>
        <taxon>NPAAA clade</taxon>
        <taxon>Hologalegina</taxon>
        <taxon>IRL clade</taxon>
        <taxon>Trifolieae</taxon>
        <taxon>Medicago</taxon>
    </lineage>
</organism>
<evidence type="ECO:0000313" key="1">
    <source>
        <dbReference type="EMBL" id="ABD33059.1"/>
    </source>
</evidence>
<name>Q2HSW4_MEDTR</name>
<sequence length="68" mass="8052">MELYKQHRNTSSFERISLYFGWLNYGPRMALDEVVVEEQGDYRWLNMNMRFGRIKNHVLSIIGSGVVV</sequence>